<reference evidence="2" key="1">
    <citation type="submission" date="2021-02" db="EMBL/GenBank/DDBJ databases">
        <title>Copper resistance gene diversity in local Xanthomonas species at agrochemical polluted sites in Trinidad, Trinidad and Tobago.</title>
        <authorList>
            <person name="Ramnarine S.D.B.J."/>
            <person name="Ramsubhag A."/>
            <person name="Jayaraman J."/>
        </authorList>
    </citation>
    <scope>NUCLEOTIDE SEQUENCE</scope>
    <source>
        <strain evidence="2">CaNP6A</strain>
    </source>
</reference>
<keyword evidence="3" id="KW-1185">Reference proteome</keyword>
<keyword evidence="1" id="KW-0812">Transmembrane</keyword>
<gene>
    <name evidence="2" type="ORF">JWH11_01010</name>
</gene>
<proteinExistence type="predicted"/>
<dbReference type="Proteomes" id="UP001430396">
    <property type="component" value="Unassembled WGS sequence"/>
</dbReference>
<protein>
    <submittedName>
        <fullName evidence="2">Uncharacterized protein</fullName>
    </submittedName>
</protein>
<comment type="caution">
    <text evidence="2">The sequence shown here is derived from an EMBL/GenBank/DDBJ whole genome shotgun (WGS) entry which is preliminary data.</text>
</comment>
<feature type="transmembrane region" description="Helical" evidence="1">
    <location>
        <begin position="6"/>
        <end position="29"/>
    </location>
</feature>
<sequence length="90" mass="10009">MTDVIAFALLGVACFVCSIGTARLVGWILDRRDAAILRQLREEDLIRKARIEVSVMSPADWARWDDDTLCGTFPDRASRDAARAKLEAVS</sequence>
<evidence type="ECO:0000256" key="1">
    <source>
        <dbReference type="SAM" id="Phobius"/>
    </source>
</evidence>
<evidence type="ECO:0000313" key="3">
    <source>
        <dbReference type="Proteomes" id="UP001430396"/>
    </source>
</evidence>
<name>A0ABS8NQB5_9XANT</name>
<accession>A0ABS8NQB5</accession>
<keyword evidence="1" id="KW-1133">Transmembrane helix</keyword>
<dbReference type="EMBL" id="JAFFQI010000158">
    <property type="protein sequence ID" value="MCD0265041.1"/>
    <property type="molecule type" value="Genomic_DNA"/>
</dbReference>
<keyword evidence="1" id="KW-0472">Membrane</keyword>
<dbReference type="RefSeq" id="WP_230434088.1">
    <property type="nucleotide sequence ID" value="NZ_JAFFQH010000150.1"/>
</dbReference>
<evidence type="ECO:0000313" key="2">
    <source>
        <dbReference type="EMBL" id="MCD0265041.1"/>
    </source>
</evidence>
<organism evidence="2 3">
    <name type="scientific">Xanthomonas melonis</name>
    <dbReference type="NCBI Taxonomy" id="56456"/>
    <lineage>
        <taxon>Bacteria</taxon>
        <taxon>Pseudomonadati</taxon>
        <taxon>Pseudomonadota</taxon>
        <taxon>Gammaproteobacteria</taxon>
        <taxon>Lysobacterales</taxon>
        <taxon>Lysobacteraceae</taxon>
        <taxon>Xanthomonas</taxon>
    </lineage>
</organism>